<evidence type="ECO:0000313" key="1">
    <source>
        <dbReference type="EMBL" id="PIQ74883.1"/>
    </source>
</evidence>
<comment type="caution">
    <text evidence="1">The sequence shown here is derived from an EMBL/GenBank/DDBJ whole genome shotgun (WGS) entry which is preliminary data.</text>
</comment>
<organism evidence="1 2">
    <name type="scientific">Candidatus Portnoybacteria bacterium CG11_big_fil_rev_8_21_14_0_20_40_15</name>
    <dbReference type="NCBI Taxonomy" id="1974817"/>
    <lineage>
        <taxon>Bacteria</taxon>
        <taxon>Candidatus Portnoyibacteriota</taxon>
    </lineage>
</organism>
<protein>
    <submittedName>
        <fullName evidence="1">Uncharacterized protein</fullName>
    </submittedName>
</protein>
<gene>
    <name evidence="1" type="ORF">COV84_04205</name>
</gene>
<name>A0A2H0KRU5_9BACT</name>
<accession>A0A2H0KRU5</accession>
<dbReference type="Proteomes" id="UP000229317">
    <property type="component" value="Unassembled WGS sequence"/>
</dbReference>
<reference evidence="1 2" key="1">
    <citation type="submission" date="2017-09" db="EMBL/GenBank/DDBJ databases">
        <title>Depth-based differentiation of microbial function through sediment-hosted aquifers and enrichment of novel symbionts in the deep terrestrial subsurface.</title>
        <authorList>
            <person name="Probst A.J."/>
            <person name="Ladd B."/>
            <person name="Jarett J.K."/>
            <person name="Geller-Mcgrath D.E."/>
            <person name="Sieber C.M."/>
            <person name="Emerson J.B."/>
            <person name="Anantharaman K."/>
            <person name="Thomas B.C."/>
            <person name="Malmstrom R."/>
            <person name="Stieglmeier M."/>
            <person name="Klingl A."/>
            <person name="Woyke T."/>
            <person name="Ryan C.M."/>
            <person name="Banfield J.F."/>
        </authorList>
    </citation>
    <scope>NUCLEOTIDE SEQUENCE [LARGE SCALE GENOMIC DNA]</scope>
    <source>
        <strain evidence="1">CG11_big_fil_rev_8_21_14_0_20_40_15</strain>
    </source>
</reference>
<proteinExistence type="predicted"/>
<dbReference type="SUPFAM" id="SSF81301">
    <property type="entry name" value="Nucleotidyltransferase"/>
    <property type="match status" value="1"/>
</dbReference>
<dbReference type="InterPro" id="IPR043519">
    <property type="entry name" value="NT_sf"/>
</dbReference>
<evidence type="ECO:0000313" key="2">
    <source>
        <dbReference type="Proteomes" id="UP000229317"/>
    </source>
</evidence>
<dbReference type="EMBL" id="PCVO01000064">
    <property type="protein sequence ID" value="PIQ74883.1"/>
    <property type="molecule type" value="Genomic_DNA"/>
</dbReference>
<dbReference type="AlphaFoldDB" id="A0A2H0KRU5"/>
<sequence length="135" mass="15323">MIIGLNKIDMNEIIKKVKSLGFLPGSYAVFGSGPMTIRGLKEAKDIDIAVKDEFFEELKGKHKEFKPGQINIGDVEIFAAWNSLIDNAEEVIDRADNIDGVKFIKLEDLIVWKKKLAREKDLSDIKVIEDYLIQK</sequence>